<dbReference type="VEuPathDB" id="FungiDB:PITG_20563"/>
<organism evidence="2 3">
    <name type="scientific">Phytophthora infestans (strain T30-4)</name>
    <name type="common">Potato late blight agent</name>
    <dbReference type="NCBI Taxonomy" id="403677"/>
    <lineage>
        <taxon>Eukaryota</taxon>
        <taxon>Sar</taxon>
        <taxon>Stramenopiles</taxon>
        <taxon>Oomycota</taxon>
        <taxon>Peronosporomycetes</taxon>
        <taxon>Peronosporales</taxon>
        <taxon>Peronosporaceae</taxon>
        <taxon>Phytophthora</taxon>
    </lineage>
</organism>
<dbReference type="RefSeq" id="XP_002895512.1">
    <property type="nucleotide sequence ID" value="XM_002895466.1"/>
</dbReference>
<reference evidence="3" key="1">
    <citation type="journal article" date="2009" name="Nature">
        <title>Genome sequence and analysis of the Irish potato famine pathogen Phytophthora infestans.</title>
        <authorList>
            <consortium name="The Broad Institute Genome Sequencing Platform"/>
            <person name="Haas B.J."/>
            <person name="Kamoun S."/>
            <person name="Zody M.C."/>
            <person name="Jiang R.H."/>
            <person name="Handsaker R.E."/>
            <person name="Cano L.M."/>
            <person name="Grabherr M."/>
            <person name="Kodira C.D."/>
            <person name="Raffaele S."/>
            <person name="Torto-Alalibo T."/>
            <person name="Bozkurt T.O."/>
            <person name="Ah-Fong A.M."/>
            <person name="Alvarado L."/>
            <person name="Anderson V.L."/>
            <person name="Armstrong M.R."/>
            <person name="Avrova A."/>
            <person name="Baxter L."/>
            <person name="Beynon J."/>
            <person name="Boevink P.C."/>
            <person name="Bollmann S.R."/>
            <person name="Bos J.I."/>
            <person name="Bulone V."/>
            <person name="Cai G."/>
            <person name="Cakir C."/>
            <person name="Carrington J.C."/>
            <person name="Chawner M."/>
            <person name="Conti L."/>
            <person name="Costanzo S."/>
            <person name="Ewan R."/>
            <person name="Fahlgren N."/>
            <person name="Fischbach M.A."/>
            <person name="Fugelstad J."/>
            <person name="Gilroy E.M."/>
            <person name="Gnerre S."/>
            <person name="Green P.J."/>
            <person name="Grenville-Briggs L.J."/>
            <person name="Griffith J."/>
            <person name="Grunwald N.J."/>
            <person name="Horn K."/>
            <person name="Horner N.R."/>
            <person name="Hu C.H."/>
            <person name="Huitema E."/>
            <person name="Jeong D.H."/>
            <person name="Jones A.M."/>
            <person name="Jones J.D."/>
            <person name="Jones R.W."/>
            <person name="Karlsson E.K."/>
            <person name="Kunjeti S.G."/>
            <person name="Lamour K."/>
            <person name="Liu Z."/>
            <person name="Ma L."/>
            <person name="Maclean D."/>
            <person name="Chibucos M.C."/>
            <person name="McDonald H."/>
            <person name="McWalters J."/>
            <person name="Meijer H.J."/>
            <person name="Morgan W."/>
            <person name="Morris P.F."/>
            <person name="Munro C.A."/>
            <person name="O'Neill K."/>
            <person name="Ospina-Giraldo M."/>
            <person name="Pinzon A."/>
            <person name="Pritchard L."/>
            <person name="Ramsahoye B."/>
            <person name="Ren Q."/>
            <person name="Restrepo S."/>
            <person name="Roy S."/>
            <person name="Sadanandom A."/>
            <person name="Savidor A."/>
            <person name="Schornack S."/>
            <person name="Schwartz D.C."/>
            <person name="Schumann U.D."/>
            <person name="Schwessinger B."/>
            <person name="Seyer L."/>
            <person name="Sharpe T."/>
            <person name="Silvar C."/>
            <person name="Song J."/>
            <person name="Studholme D.J."/>
            <person name="Sykes S."/>
            <person name="Thines M."/>
            <person name="van de Vondervoort P.J."/>
            <person name="Phuntumart V."/>
            <person name="Wawra S."/>
            <person name="Weide R."/>
            <person name="Win J."/>
            <person name="Young C."/>
            <person name="Zhou S."/>
            <person name="Fry W."/>
            <person name="Meyers B.C."/>
            <person name="van West P."/>
            <person name="Ristaino J."/>
            <person name="Govers F."/>
            <person name="Birch P.R."/>
            <person name="Whisson S.C."/>
            <person name="Judelson H.S."/>
            <person name="Nusbaum C."/>
        </authorList>
    </citation>
    <scope>NUCLEOTIDE SEQUENCE [LARGE SCALE GENOMIC DNA]</scope>
    <source>
        <strain evidence="3">T30-4</strain>
    </source>
</reference>
<evidence type="ECO:0000313" key="3">
    <source>
        <dbReference type="Proteomes" id="UP000006643"/>
    </source>
</evidence>
<evidence type="ECO:0000313" key="2">
    <source>
        <dbReference type="EMBL" id="EEY56262.1"/>
    </source>
</evidence>
<dbReference type="InParanoid" id="D0P2G9"/>
<dbReference type="eggNOG" id="ENOG502S6PQ">
    <property type="taxonomic scope" value="Eukaryota"/>
</dbReference>
<keyword evidence="3" id="KW-1185">Reference proteome</keyword>
<gene>
    <name evidence="2" type="ORF">PITG_20563</name>
</gene>
<dbReference type="EMBL" id="DS028289">
    <property type="protein sequence ID" value="EEY56262.1"/>
    <property type="molecule type" value="Genomic_DNA"/>
</dbReference>
<dbReference type="AlphaFoldDB" id="D0P2G9"/>
<name>D0P2G9_PHYIT</name>
<protein>
    <submittedName>
        <fullName evidence="2">Uncharacterized protein</fullName>
    </submittedName>
</protein>
<feature type="region of interest" description="Disordered" evidence="1">
    <location>
        <begin position="199"/>
        <end position="221"/>
    </location>
</feature>
<dbReference type="KEGG" id="pif:PITG_20563"/>
<dbReference type="Proteomes" id="UP000006643">
    <property type="component" value="Unassembled WGS sequence"/>
</dbReference>
<dbReference type="HOGENOM" id="CLU_641705_0_0_1"/>
<dbReference type="GeneID" id="9480156"/>
<dbReference type="OrthoDB" id="79715at2759"/>
<accession>D0P2G9</accession>
<evidence type="ECO:0000256" key="1">
    <source>
        <dbReference type="SAM" id="MobiDB-lite"/>
    </source>
</evidence>
<proteinExistence type="predicted"/>
<sequence length="428" mass="46648">MPAAAHQLAAALVRDERLAKEADTAASGNDGRRETVAICRQQLVEQRDPRTGMLYTALKIESAQCNGDDGKRSATSDSHLLATEQRSLTAGLSVGFSLEDVAVFVPVLPINFGRHVGWLDHGRDVISSEVRQAHSRARLAKAAGIGREEGARDRGQCLNGASCSASRRHRLIDRYPEHVPLLPGILQKAQSLHTKIPKRFRSADREQLDTGLQPDSADRGSEIYRQRRLKRSHQLMNSQDDGSFSTLSSPRGEQQQLLCKYKSGKCSNPRATKRNGQLHTLCHFHRDRQNEHQRKSDRKHRMVSVARRAKLGSIGVGSDSTRRHSLHSITSLEAAFPNGSSVSPLNRFGYDQNASDAFRNAQYATGGVPNGLGGLAPPPPVGTPRLPPISFLMPGKLDGYRATSAAMPNLPPSTFITDSLNGNAGKTA</sequence>